<dbReference type="GO" id="GO:0004842">
    <property type="term" value="F:ubiquitin-protein transferase activity"/>
    <property type="evidence" value="ECO:0007669"/>
    <property type="project" value="TreeGrafter"/>
</dbReference>
<name>A0AAD8PJT9_9PEZI</name>
<reference evidence="4" key="1">
    <citation type="submission" date="2021-06" db="EMBL/GenBank/DDBJ databases">
        <title>Comparative genomics, transcriptomics and evolutionary studies reveal genomic signatures of adaptation to plant cell wall in hemibiotrophic fungi.</title>
        <authorList>
            <consortium name="DOE Joint Genome Institute"/>
            <person name="Baroncelli R."/>
            <person name="Diaz J.F."/>
            <person name="Benocci T."/>
            <person name="Peng M."/>
            <person name="Battaglia E."/>
            <person name="Haridas S."/>
            <person name="Andreopoulos W."/>
            <person name="Labutti K."/>
            <person name="Pangilinan J."/>
            <person name="Floch G.L."/>
            <person name="Makela M.R."/>
            <person name="Henrissat B."/>
            <person name="Grigoriev I.V."/>
            <person name="Crouch J.A."/>
            <person name="De Vries R.P."/>
            <person name="Sukno S.A."/>
            <person name="Thon M.R."/>
        </authorList>
    </citation>
    <scope>NUCLEOTIDE SEQUENCE</scope>
    <source>
        <strain evidence="4">CBS 125086</strain>
    </source>
</reference>
<dbReference type="PROSITE" id="PS50088">
    <property type="entry name" value="ANK_REPEAT"/>
    <property type="match status" value="4"/>
</dbReference>
<dbReference type="RefSeq" id="XP_060407304.1">
    <property type="nucleotide sequence ID" value="XM_060564575.1"/>
</dbReference>
<dbReference type="GeneID" id="85448815"/>
<evidence type="ECO:0000256" key="1">
    <source>
        <dbReference type="ARBA" id="ARBA00022737"/>
    </source>
</evidence>
<feature type="repeat" description="ANK" evidence="3">
    <location>
        <begin position="26"/>
        <end position="58"/>
    </location>
</feature>
<dbReference type="InterPro" id="IPR002110">
    <property type="entry name" value="Ankyrin_rpt"/>
</dbReference>
<dbReference type="InterPro" id="IPR036770">
    <property type="entry name" value="Ankyrin_rpt-contain_sf"/>
</dbReference>
<dbReference type="SMART" id="SM00248">
    <property type="entry name" value="ANK"/>
    <property type="match status" value="7"/>
</dbReference>
<dbReference type="AlphaFoldDB" id="A0AAD8PJT9"/>
<keyword evidence="1" id="KW-0677">Repeat</keyword>
<evidence type="ECO:0000256" key="2">
    <source>
        <dbReference type="ARBA" id="ARBA00023043"/>
    </source>
</evidence>
<dbReference type="PANTHER" id="PTHR24171:SF9">
    <property type="entry name" value="ANKYRIN REPEAT DOMAIN-CONTAINING PROTEIN 39"/>
    <property type="match status" value="1"/>
</dbReference>
<protein>
    <submittedName>
        <fullName evidence="4">Ankyrin repeat-containing domain protein</fullName>
    </submittedName>
</protein>
<dbReference type="Gene3D" id="1.25.40.20">
    <property type="entry name" value="Ankyrin repeat-containing domain"/>
    <property type="match status" value="4"/>
</dbReference>
<organism evidence="4 5">
    <name type="scientific">Colletotrichum navitas</name>
    <dbReference type="NCBI Taxonomy" id="681940"/>
    <lineage>
        <taxon>Eukaryota</taxon>
        <taxon>Fungi</taxon>
        <taxon>Dikarya</taxon>
        <taxon>Ascomycota</taxon>
        <taxon>Pezizomycotina</taxon>
        <taxon>Sordariomycetes</taxon>
        <taxon>Hypocreomycetidae</taxon>
        <taxon>Glomerellales</taxon>
        <taxon>Glomerellaceae</taxon>
        <taxon>Colletotrichum</taxon>
        <taxon>Colletotrichum graminicola species complex</taxon>
    </lineage>
</organism>
<gene>
    <name evidence="4" type="ORF">LY79DRAFT_681846</name>
</gene>
<proteinExistence type="predicted"/>
<dbReference type="GO" id="GO:0085020">
    <property type="term" value="P:protein K6-linked ubiquitination"/>
    <property type="evidence" value="ECO:0007669"/>
    <property type="project" value="TreeGrafter"/>
</dbReference>
<keyword evidence="2 3" id="KW-0040">ANK repeat</keyword>
<dbReference type="SUPFAM" id="SSF48403">
    <property type="entry name" value="Ankyrin repeat"/>
    <property type="match status" value="1"/>
</dbReference>
<feature type="repeat" description="ANK" evidence="3">
    <location>
        <begin position="198"/>
        <end position="230"/>
    </location>
</feature>
<sequence>ACRYGSLALVKLLLEAGANLHARDWEGRTPLRLACANDDLKTATFLIEAGADVQSTDNNGKTPLFYTVLRREMACLDVLLSHGADINHRDNRGQTPVFEGSGNRDNFKRFLDKKPDLTISDYSGQTPLFEMSAWSSTSPLNAKLMIGAGVNVAHRNNKGQTFLHVVCSKETYNISDAFLDFVQWVFEQGFDINARDDTGRTPLLEAVRAGEGTLVSVLLQHGADPDAADNQGWTPLSTVIDRDISAYQRSNSLELVRLLLENGADPRKPGPNGEGLLDMAVRLGRDVLLGPLGAAIEKRRLTQ</sequence>
<feature type="repeat" description="ANK" evidence="3">
    <location>
        <begin position="59"/>
        <end position="91"/>
    </location>
</feature>
<evidence type="ECO:0000313" key="4">
    <source>
        <dbReference type="EMBL" id="KAK1566077.1"/>
    </source>
</evidence>
<keyword evidence="5" id="KW-1185">Reference proteome</keyword>
<dbReference type="PROSITE" id="PS50297">
    <property type="entry name" value="ANK_REP_REGION"/>
    <property type="match status" value="4"/>
</dbReference>
<feature type="repeat" description="ANK" evidence="3">
    <location>
        <begin position="1"/>
        <end position="25"/>
    </location>
</feature>
<comment type="caution">
    <text evidence="4">The sequence shown here is derived from an EMBL/GenBank/DDBJ whole genome shotgun (WGS) entry which is preliminary data.</text>
</comment>
<accession>A0AAD8PJT9</accession>
<dbReference type="Proteomes" id="UP001230504">
    <property type="component" value="Unassembled WGS sequence"/>
</dbReference>
<dbReference type="PANTHER" id="PTHR24171">
    <property type="entry name" value="ANKYRIN REPEAT DOMAIN-CONTAINING PROTEIN 39-RELATED"/>
    <property type="match status" value="1"/>
</dbReference>
<dbReference type="EMBL" id="JAHLJV010000163">
    <property type="protein sequence ID" value="KAK1566077.1"/>
    <property type="molecule type" value="Genomic_DNA"/>
</dbReference>
<feature type="non-terminal residue" evidence="4">
    <location>
        <position position="1"/>
    </location>
</feature>
<evidence type="ECO:0000313" key="5">
    <source>
        <dbReference type="Proteomes" id="UP001230504"/>
    </source>
</evidence>
<dbReference type="Pfam" id="PF12796">
    <property type="entry name" value="Ank_2"/>
    <property type="match status" value="2"/>
</dbReference>
<evidence type="ECO:0000256" key="3">
    <source>
        <dbReference type="PROSITE-ProRule" id="PRU00023"/>
    </source>
</evidence>